<keyword evidence="3" id="KW-1185">Reference proteome</keyword>
<evidence type="ECO:0000313" key="1">
    <source>
        <dbReference type="EMBL" id="MDX2964384.1"/>
    </source>
</evidence>
<reference evidence="1 3" key="1">
    <citation type="journal article" date="2023" name="Microb. Genom.">
        <title>Mesoterricola silvestris gen. nov., sp. nov., Mesoterricola sediminis sp. nov., Geothrix oryzae sp. nov., Geothrix edaphica sp. nov., Geothrix rubra sp. nov., and Geothrix limicola sp. nov., six novel members of Acidobacteriota isolated from soils.</title>
        <authorList>
            <person name="Weisberg A.J."/>
            <person name="Pearce E."/>
            <person name="Kramer C.G."/>
            <person name="Chang J.H."/>
            <person name="Clarke C.R."/>
        </authorList>
    </citation>
    <scope>NUCLEOTIDE SEQUENCE</scope>
    <source>
        <strain evidence="2 3">NB05-1H</strain>
        <strain evidence="1">NRRL_B-16521</strain>
    </source>
</reference>
<accession>A0AAP6EIX1</accession>
<protein>
    <submittedName>
        <fullName evidence="1">Uncharacterized protein</fullName>
    </submittedName>
</protein>
<sequence>MVPSESADDVRGTERATPDSYFEHAAQRFRVQLDRMLLESAGGILLWSAVEAAAGVHAGRSGRVCSVVWPMDHERRATGPAPLCVRVEFSDTHEMADMAPGELVMLPEWDPKFVVVQADEPLPTEWAACVLLSDTERKPVWRQEAIDALREGWKGYGRLVVLVPEDSGAHPVAGGHSVWADRAFAWADEVIAGVPSAGPLPPRLLPDRAADAYSGPSRLTLLLTGTEDSTELRSWARRNSIPAAATPAGAATIVLDRIRRGLERAGGFRQVPLLVARTGEFDDWRRALRTARTTLVGADIHWIQHDDTAEPSVTWWAMSVRVRHPDHRITTDLLVARATVVSIVAYRSHPRWTDSEVVLVESDGSGTGYGPEKELVLPTATFDWWAPGGTSEKTAPIVQQVLGLSIEPGRIRPFRGRNDSSLLAATRVLAVVKLTDEEFDQIRQPSANGEDGRASTVVCRVADLLTHPLCDWATIGAVTRAITPTDPVSFGSLRPEIY</sequence>
<evidence type="ECO:0000313" key="2">
    <source>
        <dbReference type="EMBL" id="MDX3022933.1"/>
    </source>
</evidence>
<dbReference type="EMBL" id="JARAWC010000030">
    <property type="protein sequence ID" value="MDX2964384.1"/>
    <property type="molecule type" value="Genomic_DNA"/>
</dbReference>
<dbReference type="Proteomes" id="UP001272987">
    <property type="component" value="Unassembled WGS sequence"/>
</dbReference>
<comment type="caution">
    <text evidence="1">The sequence shown here is derived from an EMBL/GenBank/DDBJ whole genome shotgun (WGS) entry which is preliminary data.</text>
</comment>
<dbReference type="AlphaFoldDB" id="A0AAP6EIX1"/>
<dbReference type="Proteomes" id="UP001282288">
    <property type="component" value="Unassembled WGS sequence"/>
</dbReference>
<evidence type="ECO:0000313" key="3">
    <source>
        <dbReference type="Proteomes" id="UP001272987"/>
    </source>
</evidence>
<gene>
    <name evidence="1" type="ORF">PV399_32405</name>
    <name evidence="2" type="ORF">PV666_34400</name>
</gene>
<organism evidence="1 4">
    <name type="scientific">Streptomyces acidiscabies</name>
    <dbReference type="NCBI Taxonomy" id="42234"/>
    <lineage>
        <taxon>Bacteria</taxon>
        <taxon>Bacillati</taxon>
        <taxon>Actinomycetota</taxon>
        <taxon>Actinomycetes</taxon>
        <taxon>Kitasatosporales</taxon>
        <taxon>Streptomycetaceae</taxon>
        <taxon>Streptomyces</taxon>
    </lineage>
</organism>
<dbReference type="EMBL" id="JARAWP010000024">
    <property type="protein sequence ID" value="MDX3022933.1"/>
    <property type="molecule type" value="Genomic_DNA"/>
</dbReference>
<proteinExistence type="predicted"/>
<dbReference type="RefSeq" id="WP_010352610.1">
    <property type="nucleotide sequence ID" value="NZ_CP122369.1"/>
</dbReference>
<evidence type="ECO:0000313" key="4">
    <source>
        <dbReference type="Proteomes" id="UP001282288"/>
    </source>
</evidence>
<name>A0AAP6EIX1_9ACTN</name>
<dbReference type="GeneID" id="69812504"/>